<comment type="caution">
    <text evidence="7">The sequence shown here is derived from an EMBL/GenBank/DDBJ whole genome shotgun (WGS) entry which is preliminary data.</text>
</comment>
<dbReference type="GO" id="GO:0016491">
    <property type="term" value="F:oxidoreductase activity"/>
    <property type="evidence" value="ECO:0007669"/>
    <property type="project" value="UniProtKB-KW"/>
</dbReference>
<keyword evidence="3" id="KW-0560">Oxidoreductase</keyword>
<dbReference type="InterPro" id="IPR014503">
    <property type="entry name" value="Clavaminate_syn-like"/>
</dbReference>
<organism evidence="7 8">
    <name type="scientific">Longimycelium tulufanense</name>
    <dbReference type="NCBI Taxonomy" id="907463"/>
    <lineage>
        <taxon>Bacteria</taxon>
        <taxon>Bacillati</taxon>
        <taxon>Actinomycetota</taxon>
        <taxon>Actinomycetes</taxon>
        <taxon>Pseudonocardiales</taxon>
        <taxon>Pseudonocardiaceae</taxon>
        <taxon>Longimycelium</taxon>
    </lineage>
</organism>
<feature type="binding site" evidence="5">
    <location>
        <position position="188"/>
    </location>
    <ligand>
        <name>Fe cation</name>
        <dbReference type="ChEBI" id="CHEBI:24875"/>
    </ligand>
</feature>
<dbReference type="InterPro" id="IPR003819">
    <property type="entry name" value="TauD/TfdA-like"/>
</dbReference>
<evidence type="ECO:0000256" key="5">
    <source>
        <dbReference type="PIRSR" id="PIRSR019543-2"/>
    </source>
</evidence>
<dbReference type="GO" id="GO:0005506">
    <property type="term" value="F:iron ion binding"/>
    <property type="evidence" value="ECO:0007669"/>
    <property type="project" value="InterPro"/>
</dbReference>
<dbReference type="SUPFAM" id="SSF51197">
    <property type="entry name" value="Clavaminate synthase-like"/>
    <property type="match status" value="1"/>
</dbReference>
<evidence type="ECO:0000256" key="1">
    <source>
        <dbReference type="ARBA" id="ARBA00008425"/>
    </source>
</evidence>
<reference evidence="7" key="2">
    <citation type="submission" date="2020-09" db="EMBL/GenBank/DDBJ databases">
        <authorList>
            <person name="Sun Q."/>
            <person name="Zhou Y."/>
        </authorList>
    </citation>
    <scope>NUCLEOTIDE SEQUENCE</scope>
    <source>
        <strain evidence="7">CGMCC 4.5737</strain>
    </source>
</reference>
<evidence type="ECO:0000313" key="8">
    <source>
        <dbReference type="Proteomes" id="UP000637578"/>
    </source>
</evidence>
<reference evidence="7" key="1">
    <citation type="journal article" date="2014" name="Int. J. Syst. Evol. Microbiol.">
        <title>Complete genome sequence of Corynebacterium casei LMG S-19264T (=DSM 44701T), isolated from a smear-ripened cheese.</title>
        <authorList>
            <consortium name="US DOE Joint Genome Institute (JGI-PGF)"/>
            <person name="Walter F."/>
            <person name="Albersmeier A."/>
            <person name="Kalinowski J."/>
            <person name="Ruckert C."/>
        </authorList>
    </citation>
    <scope>NUCLEOTIDE SEQUENCE</scope>
    <source>
        <strain evidence="7">CGMCC 4.5737</strain>
    </source>
</reference>
<dbReference type="Pfam" id="PF02668">
    <property type="entry name" value="TauD"/>
    <property type="match status" value="1"/>
</dbReference>
<sequence length="378" mass="42326">MLTTFELTTASVRVEGACRRRDRPQKENAMLLQRTTLTDDERFAVTDLLTELSKRYQQSSAVDFLHDAAVIAHELPFGVRRALTGFRNTSTTGTSTDGTAAPAVLVLSGHTVDDSTLGPTPPHWAQGLDTTPATRQMELLLMLYGTLLGEVFGWATQQDGRLVHDVVPTQGQENEQLGSGSSATLMWHIEEAFHPHRADYVGLLCLRNPDGVATTIGGLDHRKLSAEEIRCALQRRFHIRPDNSHLPSYNSTTVARNPQWFEQVHRMDTQPEAVPILFGNAEQPFLRIDPAYMYPAPGDAEAEAVLQRVMELIDRDLDSVTLRAGDCCFIDNYRVVHGRKAFRAKYNGRDRWLKRVSVTRDLRRSIEAHVDTASRIIA</sequence>
<dbReference type="NCBIfam" id="NF041363">
    <property type="entry name" value="GntD_guanitoxin"/>
    <property type="match status" value="1"/>
</dbReference>
<protein>
    <recommendedName>
        <fullName evidence="6">TauD/TfdA-like domain-containing protein</fullName>
    </recommendedName>
</protein>
<comment type="similarity">
    <text evidence="1">Belongs to the clavaminate synthase family.</text>
</comment>
<dbReference type="PIRSF" id="PIRSF019543">
    <property type="entry name" value="Clavaminate_syn"/>
    <property type="match status" value="1"/>
</dbReference>
<feature type="domain" description="TauD/TfdA-like" evidence="6">
    <location>
        <begin position="156"/>
        <end position="356"/>
    </location>
</feature>
<evidence type="ECO:0000256" key="4">
    <source>
        <dbReference type="ARBA" id="ARBA00023004"/>
    </source>
</evidence>
<keyword evidence="2 5" id="KW-0479">Metal-binding</keyword>
<name>A0A8J3C7J0_9PSEU</name>
<proteinExistence type="inferred from homology"/>
<keyword evidence="8" id="KW-1185">Reference proteome</keyword>
<dbReference type="EMBL" id="BMMK01000007">
    <property type="protein sequence ID" value="GGM48698.1"/>
    <property type="molecule type" value="Genomic_DNA"/>
</dbReference>
<keyword evidence="4 5" id="KW-0408">Iron</keyword>
<dbReference type="InterPro" id="IPR042098">
    <property type="entry name" value="TauD-like_sf"/>
</dbReference>
<evidence type="ECO:0000313" key="7">
    <source>
        <dbReference type="EMBL" id="GGM48698.1"/>
    </source>
</evidence>
<accession>A0A8J3C7J0</accession>
<gene>
    <name evidence="7" type="ORF">GCM10012275_19520</name>
</gene>
<evidence type="ECO:0000259" key="6">
    <source>
        <dbReference type="Pfam" id="PF02668"/>
    </source>
</evidence>
<evidence type="ECO:0000256" key="2">
    <source>
        <dbReference type="ARBA" id="ARBA00022723"/>
    </source>
</evidence>
<evidence type="ECO:0000256" key="3">
    <source>
        <dbReference type="ARBA" id="ARBA00023002"/>
    </source>
</evidence>
<dbReference type="AlphaFoldDB" id="A0A8J3C7J0"/>
<dbReference type="Proteomes" id="UP000637578">
    <property type="component" value="Unassembled WGS sequence"/>
</dbReference>
<dbReference type="Gene3D" id="3.60.130.10">
    <property type="entry name" value="Clavaminate synthase-like"/>
    <property type="match status" value="1"/>
</dbReference>
<dbReference type="InterPro" id="IPR053447">
    <property type="entry name" value="Alpha-KG_dependent_hydroxylase"/>
</dbReference>
<feature type="binding site" evidence="5">
    <location>
        <position position="190"/>
    </location>
    <ligand>
        <name>Fe cation</name>
        <dbReference type="ChEBI" id="CHEBI:24875"/>
    </ligand>
</feature>